<evidence type="ECO:0000313" key="4">
    <source>
        <dbReference type="Proteomes" id="UP001620626"/>
    </source>
</evidence>
<dbReference type="InterPro" id="IPR029071">
    <property type="entry name" value="Ubiquitin-like_domsf"/>
</dbReference>
<gene>
    <name evidence="3" type="ORF">niasHT_024761</name>
</gene>
<dbReference type="SUPFAM" id="SSF54236">
    <property type="entry name" value="Ubiquitin-like"/>
    <property type="match status" value="3"/>
</dbReference>
<feature type="domain" description="Ubiquitin-like" evidence="2">
    <location>
        <begin position="28"/>
        <end position="126"/>
    </location>
</feature>
<dbReference type="InterPro" id="IPR000626">
    <property type="entry name" value="Ubiquitin-like_dom"/>
</dbReference>
<dbReference type="Proteomes" id="UP001620626">
    <property type="component" value="Unassembled WGS sequence"/>
</dbReference>
<keyword evidence="4" id="KW-1185">Reference proteome</keyword>
<dbReference type="Gene3D" id="3.10.20.90">
    <property type="entry name" value="Phosphatidylinositol 3-kinase Catalytic Subunit, Chain A, domain 1"/>
    <property type="match status" value="3"/>
</dbReference>
<accession>A0ABD2KNM1</accession>
<proteinExistence type="predicted"/>
<organism evidence="3 4">
    <name type="scientific">Heterodera trifolii</name>
    <dbReference type="NCBI Taxonomy" id="157864"/>
    <lineage>
        <taxon>Eukaryota</taxon>
        <taxon>Metazoa</taxon>
        <taxon>Ecdysozoa</taxon>
        <taxon>Nematoda</taxon>
        <taxon>Chromadorea</taxon>
        <taxon>Rhabditida</taxon>
        <taxon>Tylenchina</taxon>
        <taxon>Tylenchomorpha</taxon>
        <taxon>Tylenchoidea</taxon>
        <taxon>Heteroderidae</taxon>
        <taxon>Heteroderinae</taxon>
        <taxon>Heterodera</taxon>
    </lineage>
</organism>
<comment type="caution">
    <text evidence="3">The sequence shown here is derived from an EMBL/GenBank/DDBJ whole genome shotgun (WGS) entry which is preliminary data.</text>
</comment>
<feature type="domain" description="Ubiquitin-like" evidence="2">
    <location>
        <begin position="209"/>
        <end position="294"/>
    </location>
</feature>
<dbReference type="PANTHER" id="PTHR10666">
    <property type="entry name" value="UBIQUITIN"/>
    <property type="match status" value="1"/>
</dbReference>
<reference evidence="3 4" key="1">
    <citation type="submission" date="2024-10" db="EMBL/GenBank/DDBJ databases">
        <authorList>
            <person name="Kim D."/>
        </authorList>
    </citation>
    <scope>NUCLEOTIDE SEQUENCE [LARGE SCALE GENOMIC DNA]</scope>
    <source>
        <strain evidence="3">BH-2024</strain>
    </source>
</reference>
<keyword evidence="1" id="KW-0732">Signal</keyword>
<protein>
    <recommendedName>
        <fullName evidence="2">Ubiquitin-like domain-containing protein</fullName>
    </recommendedName>
</protein>
<dbReference type="AlphaFoldDB" id="A0ABD2KNM1"/>
<feature type="domain" description="Ubiquitin-like" evidence="2">
    <location>
        <begin position="127"/>
        <end position="205"/>
    </location>
</feature>
<feature type="signal peptide" evidence="1">
    <location>
        <begin position="1"/>
        <end position="27"/>
    </location>
</feature>
<evidence type="ECO:0000259" key="2">
    <source>
        <dbReference type="PROSITE" id="PS50053"/>
    </source>
</evidence>
<dbReference type="EMBL" id="JBICBT010000708">
    <property type="protein sequence ID" value="KAL3104537.1"/>
    <property type="molecule type" value="Genomic_DNA"/>
</dbReference>
<name>A0ABD2KNM1_9BILA</name>
<dbReference type="CDD" id="cd17039">
    <property type="entry name" value="Ubl_ubiquitin_like"/>
    <property type="match status" value="1"/>
</dbReference>
<evidence type="ECO:0000313" key="3">
    <source>
        <dbReference type="EMBL" id="KAL3104537.1"/>
    </source>
</evidence>
<feature type="chain" id="PRO_5044749897" description="Ubiquitin-like domain-containing protein" evidence="1">
    <location>
        <begin position="28"/>
        <end position="313"/>
    </location>
</feature>
<dbReference type="PROSITE" id="PS50053">
    <property type="entry name" value="UBIQUITIN_2"/>
    <property type="match status" value="3"/>
</dbReference>
<sequence length="313" mass="35753">MNLFGGISAGLMTMLLLLMIMPSSINGIKISVTADKDIFTEYRMVLMKRTTNSITVYVNGWDKVEDLKQKIIGKMGIESKTEIGSDLKRLTLKYGQNDDYDILNDKKTINDYPIKKDDIVHLSIDEFEIVVQYEKEEKTYNVWLKREENVAILKKKITNEINGWIESDDQILKMDRNGDDGTVTVLEDGKTMTNYGIGKGATVLLFSEFEIVVKYKKDNDEKTVTVQTKGTDTVAKLKKKIKKKIKDDFPLIEYGSIVIKDHPRSDYDKNLHGNYSSKTLKECGIGEGATIYLVSGWVVDPEYKYIEHKVELM</sequence>
<evidence type="ECO:0000256" key="1">
    <source>
        <dbReference type="SAM" id="SignalP"/>
    </source>
</evidence>
<dbReference type="InterPro" id="IPR050158">
    <property type="entry name" value="Ubiquitin_ubiquitin-like"/>
</dbReference>